<accession>A0ACB8FW37</accession>
<gene>
    <name evidence="1" type="ORF">K3G42_000797</name>
</gene>
<organism evidence="1 2">
    <name type="scientific">Sphaerodactylus townsendi</name>
    <dbReference type="NCBI Taxonomy" id="933632"/>
    <lineage>
        <taxon>Eukaryota</taxon>
        <taxon>Metazoa</taxon>
        <taxon>Chordata</taxon>
        <taxon>Craniata</taxon>
        <taxon>Vertebrata</taxon>
        <taxon>Euteleostomi</taxon>
        <taxon>Lepidosauria</taxon>
        <taxon>Squamata</taxon>
        <taxon>Bifurcata</taxon>
        <taxon>Gekkota</taxon>
        <taxon>Sphaerodactylidae</taxon>
        <taxon>Sphaerodactylus</taxon>
    </lineage>
</organism>
<evidence type="ECO:0000313" key="1">
    <source>
        <dbReference type="EMBL" id="KAH8011518.1"/>
    </source>
</evidence>
<keyword evidence="2" id="KW-1185">Reference proteome</keyword>
<comment type="caution">
    <text evidence="1">The sequence shown here is derived from an EMBL/GenBank/DDBJ whole genome shotgun (WGS) entry which is preliminary data.</text>
</comment>
<proteinExistence type="predicted"/>
<dbReference type="Proteomes" id="UP000827872">
    <property type="component" value="Linkage Group LG13"/>
</dbReference>
<sequence>MDSVAEQRLTTASLPAPHLEHYSVLHCTMTLDVQTVVRDWDPETPSILPVLPSCQFRAVILFDVLTLSWLGWRCRRVRCHLCSPAKGD</sequence>
<name>A0ACB8FW37_9SAUR</name>
<reference evidence="1" key="1">
    <citation type="submission" date="2021-08" db="EMBL/GenBank/DDBJ databases">
        <title>The first chromosome-level gecko genome reveals the dynamic sex chromosomes of Neotropical dwarf geckos (Sphaerodactylidae: Sphaerodactylus).</title>
        <authorList>
            <person name="Pinto B.J."/>
            <person name="Keating S.E."/>
            <person name="Gamble T."/>
        </authorList>
    </citation>
    <scope>NUCLEOTIDE SEQUENCE</scope>
    <source>
        <strain evidence="1">TG3544</strain>
    </source>
</reference>
<protein>
    <submittedName>
        <fullName evidence="1">Uncharacterized protein</fullName>
    </submittedName>
</protein>
<evidence type="ECO:0000313" key="2">
    <source>
        <dbReference type="Proteomes" id="UP000827872"/>
    </source>
</evidence>
<dbReference type="EMBL" id="CM037626">
    <property type="protein sequence ID" value="KAH8011518.1"/>
    <property type="molecule type" value="Genomic_DNA"/>
</dbReference>